<dbReference type="Proteomes" id="UP000195402">
    <property type="component" value="Unassembled WGS sequence"/>
</dbReference>
<dbReference type="PANTHER" id="PTHR13486:SF2">
    <property type="entry name" value="SPLICING FACTOR C9ORF78"/>
    <property type="match status" value="1"/>
</dbReference>
<feature type="signal peptide" evidence="5">
    <location>
        <begin position="1"/>
        <end position="24"/>
    </location>
</feature>
<sequence>MRSRVTSSIFVCLFVCCRLPSGIAIRITTTGLESLTAHPRPHRITGLALEEVKFLQKQRERKSGIPAIPIVQTANVAPKQSEKNEGDGEKEELVLQDTFAQETAVMVEDPNMLKYVEQELAKKRGKQIDATNQVENDLKRAEDELYVIPEHLKVKKRNSEESSTQWTTGIAEIQLPIEFKLRNIEETEAAKKLLQEKRLVGRTKTELSIPSSYSADYFQRGRDYAEKLRREHPELYKDKSSQDKDAGTRPADTANTDAAGRRQAATDEFMLERFRRRERHRGMRSEDESDAEGWAIKNSPYDVADHRIQNSCNAICIQWISEGGMILKEMALDSIFGWRLGDASHALNSEGPGTVLSDEKRRFEASIGRNSSICLSFCSPKAKSPPFSLLTSPKLKLSHADQPSCSQNYQILPEGCLLSEVFRFFFPLLLSTGICVTTVYEFILSGNQQEGGEISNFEDGNDTERSVVEAPCQRYNRFTFSMEDVCVEVGRVPLPVDATSMDGYVENESSYVTVVKVVLREGGEVERAVAENNGGYEEEEVKHISSSQQVHKFAEGVWNCYFGREIISDMDK</sequence>
<keyword evidence="3" id="KW-0539">Nucleus</keyword>
<feature type="region of interest" description="Disordered" evidence="4">
    <location>
        <begin position="233"/>
        <end position="262"/>
    </location>
</feature>
<evidence type="ECO:0000256" key="2">
    <source>
        <dbReference type="ARBA" id="ARBA00007643"/>
    </source>
</evidence>
<evidence type="ECO:0000256" key="4">
    <source>
        <dbReference type="SAM" id="MobiDB-lite"/>
    </source>
</evidence>
<evidence type="ECO:0000256" key="3">
    <source>
        <dbReference type="ARBA" id="ARBA00023242"/>
    </source>
</evidence>
<feature type="chain" id="PRO_5013324121" evidence="5">
    <location>
        <begin position="25"/>
        <end position="572"/>
    </location>
</feature>
<organism evidence="6 7">
    <name type="scientific">Macleaya cordata</name>
    <name type="common">Five-seeded plume-poppy</name>
    <name type="synonym">Bocconia cordata</name>
    <dbReference type="NCBI Taxonomy" id="56857"/>
    <lineage>
        <taxon>Eukaryota</taxon>
        <taxon>Viridiplantae</taxon>
        <taxon>Streptophyta</taxon>
        <taxon>Embryophyta</taxon>
        <taxon>Tracheophyta</taxon>
        <taxon>Spermatophyta</taxon>
        <taxon>Magnoliopsida</taxon>
        <taxon>Ranunculales</taxon>
        <taxon>Papaveraceae</taxon>
        <taxon>Papaveroideae</taxon>
        <taxon>Macleaya</taxon>
    </lineage>
</organism>
<protein>
    <submittedName>
        <fullName evidence="6">Hepatocellular carcinoma-associated antigen 59</fullName>
    </submittedName>
</protein>
<dbReference type="GO" id="GO:0005681">
    <property type="term" value="C:spliceosomal complex"/>
    <property type="evidence" value="ECO:0007669"/>
    <property type="project" value="TreeGrafter"/>
</dbReference>
<dbReference type="STRING" id="56857.A0A200R1K4"/>
<name>A0A200R1K4_MACCD</name>
<dbReference type="OrthoDB" id="5627at2759"/>
<evidence type="ECO:0000313" key="6">
    <source>
        <dbReference type="EMBL" id="OVA16585.1"/>
    </source>
</evidence>
<comment type="similarity">
    <text evidence="2">Belongs to the TLS1 family.</text>
</comment>
<dbReference type="InParanoid" id="A0A200R1K4"/>
<evidence type="ECO:0000256" key="1">
    <source>
        <dbReference type="ARBA" id="ARBA00004123"/>
    </source>
</evidence>
<reference evidence="6 7" key="1">
    <citation type="journal article" date="2017" name="Mol. Plant">
        <title>The Genome of Medicinal Plant Macleaya cordata Provides New Insights into Benzylisoquinoline Alkaloids Metabolism.</title>
        <authorList>
            <person name="Liu X."/>
            <person name="Liu Y."/>
            <person name="Huang P."/>
            <person name="Ma Y."/>
            <person name="Qing Z."/>
            <person name="Tang Q."/>
            <person name="Cao H."/>
            <person name="Cheng P."/>
            <person name="Zheng Y."/>
            <person name="Yuan Z."/>
            <person name="Zhou Y."/>
            <person name="Liu J."/>
            <person name="Tang Z."/>
            <person name="Zhuo Y."/>
            <person name="Zhang Y."/>
            <person name="Yu L."/>
            <person name="Huang J."/>
            <person name="Yang P."/>
            <person name="Peng Q."/>
            <person name="Zhang J."/>
            <person name="Jiang W."/>
            <person name="Zhang Z."/>
            <person name="Lin K."/>
            <person name="Ro D.K."/>
            <person name="Chen X."/>
            <person name="Xiong X."/>
            <person name="Shang Y."/>
            <person name="Huang S."/>
            <person name="Zeng J."/>
        </authorList>
    </citation>
    <scope>NUCLEOTIDE SEQUENCE [LARGE SCALE GENOMIC DNA]</scope>
    <source>
        <strain evidence="7">cv. BLH2017</strain>
        <tissue evidence="6">Root</tissue>
    </source>
</reference>
<keyword evidence="7" id="KW-1185">Reference proteome</keyword>
<evidence type="ECO:0000256" key="5">
    <source>
        <dbReference type="SAM" id="SignalP"/>
    </source>
</evidence>
<comment type="caution">
    <text evidence="6">The sequence shown here is derived from an EMBL/GenBank/DDBJ whole genome shotgun (WGS) entry which is preliminary data.</text>
</comment>
<dbReference type="PANTHER" id="PTHR13486">
    <property type="entry name" value="TELOMERE LENGTH AND SILENCING PROTEIN 1 TLS1 FAMILY MEMBER"/>
    <property type="match status" value="1"/>
</dbReference>
<gene>
    <name evidence="6" type="ORF">BVC80_1543g15</name>
</gene>
<accession>A0A200R1K4</accession>
<evidence type="ECO:0000313" key="7">
    <source>
        <dbReference type="Proteomes" id="UP000195402"/>
    </source>
</evidence>
<proteinExistence type="inferred from homology"/>
<comment type="subcellular location">
    <subcellularLocation>
        <location evidence="1">Nucleus</location>
    </subcellularLocation>
</comment>
<keyword evidence="5" id="KW-0732">Signal</keyword>
<dbReference type="AlphaFoldDB" id="A0A200R1K4"/>
<dbReference type="GO" id="GO:0000398">
    <property type="term" value="P:mRNA splicing, via spliceosome"/>
    <property type="evidence" value="ECO:0007669"/>
    <property type="project" value="TreeGrafter"/>
</dbReference>
<dbReference type="Pfam" id="PF07052">
    <property type="entry name" value="Hep_59"/>
    <property type="match status" value="1"/>
</dbReference>
<dbReference type="EMBL" id="MVGT01000481">
    <property type="protein sequence ID" value="OVA16585.1"/>
    <property type="molecule type" value="Genomic_DNA"/>
</dbReference>
<dbReference type="InterPro" id="IPR010756">
    <property type="entry name" value="Tls1-like"/>
</dbReference>
<feature type="compositionally biased region" description="Basic and acidic residues" evidence="4">
    <location>
        <begin position="233"/>
        <end position="247"/>
    </location>
</feature>